<keyword evidence="2" id="KW-1185">Reference proteome</keyword>
<dbReference type="EMBL" id="KB743649">
    <property type="protein sequence ID" value="EOA97573.1"/>
    <property type="molecule type" value="Genomic_DNA"/>
</dbReference>
<dbReference type="Proteomes" id="UP000296049">
    <property type="component" value="Unassembled WGS sequence"/>
</dbReference>
<gene>
    <name evidence="1" type="ORF">Anapl_09453</name>
</gene>
<proteinExistence type="predicted"/>
<accession>R0KW96</accession>
<name>R0KW96_ANAPL</name>
<organism evidence="1 2">
    <name type="scientific">Anas platyrhynchos</name>
    <name type="common">Mallard</name>
    <name type="synonym">Anas boschas</name>
    <dbReference type="NCBI Taxonomy" id="8839"/>
    <lineage>
        <taxon>Eukaryota</taxon>
        <taxon>Metazoa</taxon>
        <taxon>Chordata</taxon>
        <taxon>Craniata</taxon>
        <taxon>Vertebrata</taxon>
        <taxon>Euteleostomi</taxon>
        <taxon>Archelosauria</taxon>
        <taxon>Archosauria</taxon>
        <taxon>Dinosauria</taxon>
        <taxon>Saurischia</taxon>
        <taxon>Theropoda</taxon>
        <taxon>Coelurosauria</taxon>
        <taxon>Aves</taxon>
        <taxon>Neognathae</taxon>
        <taxon>Galloanserae</taxon>
        <taxon>Anseriformes</taxon>
        <taxon>Anatidae</taxon>
        <taxon>Anatinae</taxon>
        <taxon>Anas</taxon>
    </lineage>
</organism>
<evidence type="ECO:0000313" key="1">
    <source>
        <dbReference type="EMBL" id="EOA97573.1"/>
    </source>
</evidence>
<protein>
    <submittedName>
        <fullName evidence="1">Uncharacterized protein</fullName>
    </submittedName>
</protein>
<reference evidence="2" key="1">
    <citation type="journal article" date="2013" name="Nat. Genet.">
        <title>The duck genome and transcriptome provide insight into an avian influenza virus reservoir species.</title>
        <authorList>
            <person name="Huang Y."/>
            <person name="Li Y."/>
            <person name="Burt D.W."/>
            <person name="Chen H."/>
            <person name="Zhang Y."/>
            <person name="Qian W."/>
            <person name="Kim H."/>
            <person name="Gan S."/>
            <person name="Zhao Y."/>
            <person name="Li J."/>
            <person name="Yi K."/>
            <person name="Feng H."/>
            <person name="Zhu P."/>
            <person name="Li B."/>
            <person name="Liu Q."/>
            <person name="Fairley S."/>
            <person name="Magor K.E."/>
            <person name="Du Z."/>
            <person name="Hu X."/>
            <person name="Goodman L."/>
            <person name="Tafer H."/>
            <person name="Vignal A."/>
            <person name="Lee T."/>
            <person name="Kim K.W."/>
            <person name="Sheng Z."/>
            <person name="An Y."/>
            <person name="Searle S."/>
            <person name="Herrero J."/>
            <person name="Groenen M.A."/>
            <person name="Crooijmans R.P."/>
            <person name="Faraut T."/>
            <person name="Cai Q."/>
            <person name="Webster R.G."/>
            <person name="Aldridge J.R."/>
            <person name="Warren W.C."/>
            <person name="Bartschat S."/>
            <person name="Kehr S."/>
            <person name="Marz M."/>
            <person name="Stadler P.F."/>
            <person name="Smith J."/>
            <person name="Kraus R.H."/>
            <person name="Zhao Y."/>
            <person name="Ren L."/>
            <person name="Fei J."/>
            <person name="Morisson M."/>
            <person name="Kaiser P."/>
            <person name="Griffin D.K."/>
            <person name="Rao M."/>
            <person name="Pitel F."/>
            <person name="Wang J."/>
            <person name="Li N."/>
        </authorList>
    </citation>
    <scope>NUCLEOTIDE SEQUENCE [LARGE SCALE GENOMIC DNA]</scope>
</reference>
<sequence length="180" mass="20033">MTCSISSQRAGSLVSSAALNQGFVVLKRELLNQNRDVGRASSSSELQVLGEAPVQVLGGSLMLPWGHYPGPGPVLSFHEAVALEINARCRWVISEFNQRLCLNTCPLLDVLFVISFVQNQHVWKGFGAVDVGNFWGAMQQLPPEQHHELGAFSKLQAFFQEQYEHTTLPWERVGRSWSLI</sequence>
<dbReference type="AlphaFoldDB" id="R0KW96"/>
<evidence type="ECO:0000313" key="2">
    <source>
        <dbReference type="Proteomes" id="UP000296049"/>
    </source>
</evidence>